<feature type="region of interest" description="Disordered" evidence="1">
    <location>
        <begin position="567"/>
        <end position="589"/>
    </location>
</feature>
<proteinExistence type="predicted"/>
<evidence type="ECO:0000256" key="1">
    <source>
        <dbReference type="SAM" id="MobiDB-lite"/>
    </source>
</evidence>
<accession>A0A3A8MVP6</accession>
<comment type="caution">
    <text evidence="2">The sequence shown here is derived from an EMBL/GenBank/DDBJ whole genome shotgun (WGS) entry which is preliminary data.</text>
</comment>
<dbReference type="SUPFAM" id="SSF48452">
    <property type="entry name" value="TPR-like"/>
    <property type="match status" value="1"/>
</dbReference>
<evidence type="ECO:0000313" key="2">
    <source>
        <dbReference type="EMBL" id="RKH35953.1"/>
    </source>
</evidence>
<organism evidence="2 3">
    <name type="scientific">Corallococcus sicarius</name>
    <dbReference type="NCBI Taxonomy" id="2316726"/>
    <lineage>
        <taxon>Bacteria</taxon>
        <taxon>Pseudomonadati</taxon>
        <taxon>Myxococcota</taxon>
        <taxon>Myxococcia</taxon>
        <taxon>Myxococcales</taxon>
        <taxon>Cystobacterineae</taxon>
        <taxon>Myxococcaceae</taxon>
        <taxon>Corallococcus</taxon>
    </lineage>
</organism>
<dbReference type="EMBL" id="RAWG01000312">
    <property type="protein sequence ID" value="RKH35953.1"/>
    <property type="molecule type" value="Genomic_DNA"/>
</dbReference>
<keyword evidence="3" id="KW-1185">Reference proteome</keyword>
<dbReference type="InterPro" id="IPR011990">
    <property type="entry name" value="TPR-like_helical_dom_sf"/>
</dbReference>
<evidence type="ECO:0000313" key="3">
    <source>
        <dbReference type="Proteomes" id="UP000273405"/>
    </source>
</evidence>
<dbReference type="Proteomes" id="UP000273405">
    <property type="component" value="Unassembled WGS sequence"/>
</dbReference>
<name>A0A3A8MVP6_9BACT</name>
<dbReference type="OrthoDB" id="5511247at2"/>
<reference evidence="3" key="1">
    <citation type="submission" date="2018-09" db="EMBL/GenBank/DDBJ databases">
        <authorList>
            <person name="Livingstone P.G."/>
            <person name="Whitworth D.E."/>
        </authorList>
    </citation>
    <scope>NUCLEOTIDE SEQUENCE [LARGE SCALE GENOMIC DNA]</scope>
    <source>
        <strain evidence="3">CA040B</strain>
    </source>
</reference>
<dbReference type="AlphaFoldDB" id="A0A3A8MVP6"/>
<dbReference type="Gene3D" id="1.25.40.10">
    <property type="entry name" value="Tetratricopeptide repeat domain"/>
    <property type="match status" value="1"/>
</dbReference>
<dbReference type="Pfam" id="PF13428">
    <property type="entry name" value="TPR_14"/>
    <property type="match status" value="1"/>
</dbReference>
<dbReference type="RefSeq" id="WP_120629286.1">
    <property type="nucleotide sequence ID" value="NZ_RAWG01000312.1"/>
</dbReference>
<sequence>MSAPSNSPRRRLLLLGGVGAAAFALVGGGRFIVEHERVLFLNGLDVPVQVAADGAHFELPPGGSDERMLRTGLHEVDVRAGEARLAHDTLYVSPSGGLHVYNVLGAAPLYRQTITYSSSPQSDDESAPPVLPLAGKPFLLLGHVDFVLTDPPERIEMKSSDHGTTSRTRLAVLSGGWRMSIPWLIGTHHPAEAARLTQALMHALPGTPELEALAATSTMANEHLEGSFATVAAARAWRDAQPDSDEAHRLWIRQMRRTGRNEEARAYYAAALAREPGSPRLATMLARTEPGPEATARLEALWKEHPDDPRVRWGLVIRYEREQRWKEALALLEAMEKGDPRYPVFRETHARALVALGRREEAARRVAEQLLADGAERPGWDDVLLYARLFGRSTSEAEAPLQKLIDSATQGEDGEVLRTWLAASLGESVARRAPAGSEQTVLPMAMRVLTSIIQGPEAAARVCANIERAVFGHVGTEAVVLLAGEFERLGDAALAARTLAASDVALSYGELRDVVRGTRTADSLEALDLPERAALSLVVARRLEASGANADKAYALVKQEAQLPGPVSAALEHWPRPGASQKRAGATEP</sequence>
<gene>
    <name evidence="2" type="ORF">D7X12_33490</name>
</gene>
<protein>
    <submittedName>
        <fullName evidence="2">Tetratricopeptide repeat protein</fullName>
    </submittedName>
</protein>